<dbReference type="Pfam" id="PF00753">
    <property type="entry name" value="Lactamase_B"/>
    <property type="match status" value="1"/>
</dbReference>
<dbReference type="OrthoDB" id="449487at2759"/>
<protein>
    <submittedName>
        <fullName evidence="3">Metallo-beta-lactamase domain protein</fullName>
    </submittedName>
</protein>
<dbReference type="InterPro" id="IPR001279">
    <property type="entry name" value="Metallo-B-lactamas"/>
</dbReference>
<dbReference type="GO" id="GO:0046872">
    <property type="term" value="F:metal ion binding"/>
    <property type="evidence" value="ECO:0007669"/>
    <property type="project" value="UniProtKB-KW"/>
</dbReference>
<dbReference type="CDD" id="cd07724">
    <property type="entry name" value="POD-like_MBL-fold"/>
    <property type="match status" value="1"/>
</dbReference>
<name>A0A8K0X0X8_9PEZI</name>
<dbReference type="SUPFAM" id="SSF56281">
    <property type="entry name" value="Metallo-hydrolase/oxidoreductase"/>
    <property type="match status" value="1"/>
</dbReference>
<dbReference type="EMBL" id="JAGPXD010000005">
    <property type="protein sequence ID" value="KAH7354502.1"/>
    <property type="molecule type" value="Genomic_DNA"/>
</dbReference>
<comment type="caution">
    <text evidence="3">The sequence shown here is derived from an EMBL/GenBank/DDBJ whole genome shotgun (WGS) entry which is preliminary data.</text>
</comment>
<evidence type="ECO:0000313" key="4">
    <source>
        <dbReference type="Proteomes" id="UP000813385"/>
    </source>
</evidence>
<organism evidence="3 4">
    <name type="scientific">Plectosphaerella cucumerina</name>
    <dbReference type="NCBI Taxonomy" id="40658"/>
    <lineage>
        <taxon>Eukaryota</taxon>
        <taxon>Fungi</taxon>
        <taxon>Dikarya</taxon>
        <taxon>Ascomycota</taxon>
        <taxon>Pezizomycotina</taxon>
        <taxon>Sordariomycetes</taxon>
        <taxon>Hypocreomycetidae</taxon>
        <taxon>Glomerellales</taxon>
        <taxon>Plectosphaerellaceae</taxon>
        <taxon>Plectosphaerella</taxon>
    </lineage>
</organism>
<feature type="domain" description="Metallo-beta-lactamase" evidence="2">
    <location>
        <begin position="20"/>
        <end position="215"/>
    </location>
</feature>
<dbReference type="SMART" id="SM00849">
    <property type="entry name" value="Lactamase_B"/>
    <property type="match status" value="1"/>
</dbReference>
<dbReference type="PANTHER" id="PTHR43084:SF1">
    <property type="entry name" value="PERSULFIDE DIOXYGENASE ETHE1, MITOCHONDRIAL"/>
    <property type="match status" value="1"/>
</dbReference>
<evidence type="ECO:0000313" key="3">
    <source>
        <dbReference type="EMBL" id="KAH7354502.1"/>
    </source>
</evidence>
<dbReference type="Gene3D" id="3.60.15.10">
    <property type="entry name" value="Ribonuclease Z/Hydroxyacylglutathione hydrolase-like"/>
    <property type="match status" value="1"/>
</dbReference>
<reference evidence="3" key="1">
    <citation type="journal article" date="2021" name="Nat. Commun.">
        <title>Genetic determinants of endophytism in the Arabidopsis root mycobiome.</title>
        <authorList>
            <person name="Mesny F."/>
            <person name="Miyauchi S."/>
            <person name="Thiergart T."/>
            <person name="Pickel B."/>
            <person name="Atanasova L."/>
            <person name="Karlsson M."/>
            <person name="Huettel B."/>
            <person name="Barry K.W."/>
            <person name="Haridas S."/>
            <person name="Chen C."/>
            <person name="Bauer D."/>
            <person name="Andreopoulos W."/>
            <person name="Pangilinan J."/>
            <person name="LaButti K."/>
            <person name="Riley R."/>
            <person name="Lipzen A."/>
            <person name="Clum A."/>
            <person name="Drula E."/>
            <person name="Henrissat B."/>
            <person name="Kohler A."/>
            <person name="Grigoriev I.V."/>
            <person name="Martin F.M."/>
            <person name="Hacquard S."/>
        </authorList>
    </citation>
    <scope>NUCLEOTIDE SEQUENCE</scope>
    <source>
        <strain evidence="3">MPI-CAGE-AT-0016</strain>
    </source>
</reference>
<dbReference type="GO" id="GO:0070813">
    <property type="term" value="P:hydrogen sulfide metabolic process"/>
    <property type="evidence" value="ECO:0007669"/>
    <property type="project" value="TreeGrafter"/>
</dbReference>
<accession>A0A8K0X0X8</accession>
<dbReference type="PANTHER" id="PTHR43084">
    <property type="entry name" value="PERSULFIDE DIOXYGENASE ETHE1"/>
    <property type="match status" value="1"/>
</dbReference>
<dbReference type="FunFam" id="3.60.15.10:FF:000033">
    <property type="entry name" value="MBL fold metallo-hydrolase"/>
    <property type="match status" value="1"/>
</dbReference>
<dbReference type="AlphaFoldDB" id="A0A8K0X0X8"/>
<keyword evidence="1" id="KW-0479">Metal-binding</keyword>
<dbReference type="InterPro" id="IPR044528">
    <property type="entry name" value="POD-like_MBL-fold"/>
</dbReference>
<dbReference type="Proteomes" id="UP000813385">
    <property type="component" value="Unassembled WGS sequence"/>
</dbReference>
<gene>
    <name evidence="3" type="ORF">B0T11DRAFT_307702</name>
</gene>
<evidence type="ECO:0000256" key="1">
    <source>
        <dbReference type="ARBA" id="ARBA00022723"/>
    </source>
</evidence>
<proteinExistence type="predicted"/>
<sequence>MVRVDMVSPKIHSLFEKTTATWQYIVMDPSTSYAAIVDPVLDFDPATQCLSTNAADALLRLVHEQGYAVQWILETHAHADHLTAAAYLQQRLTQTQPDLKPTVGIGKRIEGVQSLFGQRYGVDADEYIAVFDKLFDDDEIFFIGGIPATAIHLPGHTPDHLGYKIGDNVFCGDSIFNPDIGTARCDFPGGNAKSLWFSCRRLLSMPEHVKIWTGHDYPPKGREDPIPFMTVKEHRLNNKHLHDGITEEAFVALRKERDEKLAAPRLIHQSLQVNIRAGKLPTPTQAGQRLLHVPLKMGDNEW</sequence>
<evidence type="ECO:0000259" key="2">
    <source>
        <dbReference type="SMART" id="SM00849"/>
    </source>
</evidence>
<dbReference type="InterPro" id="IPR051682">
    <property type="entry name" value="Mito_Persulfide_Diox"/>
</dbReference>
<dbReference type="GO" id="GO:0050313">
    <property type="term" value="F:sulfur dioxygenase activity"/>
    <property type="evidence" value="ECO:0007669"/>
    <property type="project" value="InterPro"/>
</dbReference>
<dbReference type="InterPro" id="IPR036866">
    <property type="entry name" value="RibonucZ/Hydroxyglut_hydro"/>
</dbReference>
<dbReference type="GO" id="GO:0006749">
    <property type="term" value="P:glutathione metabolic process"/>
    <property type="evidence" value="ECO:0007669"/>
    <property type="project" value="InterPro"/>
</dbReference>
<keyword evidence="4" id="KW-1185">Reference proteome</keyword>